<dbReference type="Proteomes" id="UP001163152">
    <property type="component" value="Chromosome"/>
</dbReference>
<evidence type="ECO:0000256" key="1">
    <source>
        <dbReference type="SAM" id="MobiDB-lite"/>
    </source>
</evidence>
<dbReference type="EMBL" id="CP113797">
    <property type="protein sequence ID" value="WAL62706.1"/>
    <property type="molecule type" value="Genomic_DNA"/>
</dbReference>
<keyword evidence="3" id="KW-1185">Reference proteome</keyword>
<dbReference type="KEGG" id="tsin:OXH18_12150"/>
<protein>
    <submittedName>
        <fullName evidence="2">Uncharacterized protein</fullName>
    </submittedName>
</protein>
<sequence>MSNTSRSEKTTASSVERTTVGATDPTFNFDQWAGAVKQQMLAALKRRERMRSAWD</sequence>
<feature type="region of interest" description="Disordered" evidence="1">
    <location>
        <begin position="1"/>
        <end position="26"/>
    </location>
</feature>
<proteinExistence type="predicted"/>
<name>A0A9E8ZH80_9CYAN</name>
<evidence type="ECO:0000313" key="3">
    <source>
        <dbReference type="Proteomes" id="UP001163152"/>
    </source>
</evidence>
<dbReference type="RefSeq" id="WP_268613043.1">
    <property type="nucleotide sequence ID" value="NZ_CP113797.1"/>
</dbReference>
<dbReference type="AlphaFoldDB" id="A0A9E8ZH80"/>
<evidence type="ECO:0000313" key="2">
    <source>
        <dbReference type="EMBL" id="WAL62706.1"/>
    </source>
</evidence>
<gene>
    <name evidence="2" type="ORF">OXH18_12150</name>
</gene>
<reference evidence="2" key="1">
    <citation type="submission" date="2022-12" db="EMBL/GenBank/DDBJ databases">
        <title>Polyphasic identification of a Novel Hot-Spring Cyanobacterium Ocullathermofonsia sinensis gen nov. sp. nov. and Genomic Insights on its Adaptations to the Thermal Habitat.</title>
        <authorList>
            <person name="Daroch M."/>
            <person name="Tang J."/>
            <person name="Jiang Y."/>
        </authorList>
    </citation>
    <scope>NUCLEOTIDE SEQUENCE</scope>
    <source>
        <strain evidence="2">PKUAC-SCTA174</strain>
    </source>
</reference>
<accession>A0A9E8ZH80</accession>
<organism evidence="2 3">
    <name type="scientific">Thermocoleostomius sinensis A174</name>
    <dbReference type="NCBI Taxonomy" id="2016057"/>
    <lineage>
        <taxon>Bacteria</taxon>
        <taxon>Bacillati</taxon>
        <taxon>Cyanobacteriota</taxon>
        <taxon>Cyanophyceae</taxon>
        <taxon>Oculatellales</taxon>
        <taxon>Oculatellaceae</taxon>
        <taxon>Thermocoleostomius</taxon>
    </lineage>
</organism>